<dbReference type="GO" id="GO:0051028">
    <property type="term" value="P:mRNA transport"/>
    <property type="evidence" value="ECO:0007669"/>
    <property type="project" value="UniProtKB-KW"/>
</dbReference>
<comment type="subcellular location">
    <subcellularLocation>
        <location evidence="1">Nucleus</location>
        <location evidence="1">Nuclear pore complex</location>
    </subcellularLocation>
</comment>
<keyword evidence="6" id="KW-0906">Nuclear pore complex</keyword>
<dbReference type="STRING" id="322104.A3LQ80"/>
<organism evidence="13 14">
    <name type="scientific">Scheffersomyces stipitis (strain ATCC 58785 / CBS 6054 / NBRC 10063 / NRRL Y-11545)</name>
    <name type="common">Yeast</name>
    <name type="synonym">Pichia stipitis</name>
    <dbReference type="NCBI Taxonomy" id="322104"/>
    <lineage>
        <taxon>Eukaryota</taxon>
        <taxon>Fungi</taxon>
        <taxon>Dikarya</taxon>
        <taxon>Ascomycota</taxon>
        <taxon>Saccharomycotina</taxon>
        <taxon>Pichiomycetes</taxon>
        <taxon>Debaryomycetaceae</taxon>
        <taxon>Scheffersomyces</taxon>
    </lineage>
</organism>
<protein>
    <recommendedName>
        <fullName evidence="9">Nucleoporin NUP188</fullName>
    </recommendedName>
</protein>
<keyword evidence="14" id="KW-1185">Reference proteome</keyword>
<accession>A3LQ80</accession>
<dbReference type="OrthoDB" id="102511at2759"/>
<dbReference type="Gene3D" id="1.25.10.70">
    <property type="match status" value="1"/>
</dbReference>
<dbReference type="Pfam" id="PF10487">
    <property type="entry name" value="Nup188_N"/>
    <property type="match status" value="1"/>
</dbReference>
<dbReference type="Pfam" id="PF18378">
    <property type="entry name" value="Nup188_C"/>
    <property type="match status" value="1"/>
</dbReference>
<dbReference type="RefSeq" id="XP_001383190.2">
    <property type="nucleotide sequence ID" value="XM_001383153.1"/>
</dbReference>
<evidence type="ECO:0000256" key="5">
    <source>
        <dbReference type="ARBA" id="ARBA00023010"/>
    </source>
</evidence>
<dbReference type="FunCoup" id="A3LQ80">
    <property type="interactions" value="164"/>
</dbReference>
<reference evidence="13 14" key="1">
    <citation type="journal article" date="2007" name="Nat. Biotechnol.">
        <title>Genome sequence of the lignocellulose-bioconverting and xylose-fermenting yeast Pichia stipitis.</title>
        <authorList>
            <person name="Jeffries T.W."/>
            <person name="Grigoriev I.V."/>
            <person name="Grimwood J."/>
            <person name="Laplaza J.M."/>
            <person name="Aerts A."/>
            <person name="Salamov A."/>
            <person name="Schmutz J."/>
            <person name="Lindquist E."/>
            <person name="Dehal P."/>
            <person name="Shapiro H."/>
            <person name="Jin Y.S."/>
            <person name="Passoth V."/>
            <person name="Richardson P.M."/>
        </authorList>
    </citation>
    <scope>NUCLEOTIDE SEQUENCE [LARGE SCALE GENOMIC DNA]</scope>
    <source>
        <strain evidence="14">ATCC 58785 / CBS 6054 / NBRC 10063 / NRRL Y-11545</strain>
    </source>
</reference>
<keyword evidence="4" id="KW-0653">Protein transport</keyword>
<proteinExistence type="inferred from homology"/>
<dbReference type="PANTHER" id="PTHR31431:SF1">
    <property type="entry name" value="NUCLEOPORIN NUP188"/>
    <property type="match status" value="1"/>
</dbReference>
<dbReference type="GO" id="GO:0017056">
    <property type="term" value="F:structural constituent of nuclear pore"/>
    <property type="evidence" value="ECO:0007669"/>
    <property type="project" value="InterPro"/>
</dbReference>
<dbReference type="InterPro" id="IPR048883">
    <property type="entry name" value="Nup188_N-subdom_III"/>
</dbReference>
<keyword evidence="5" id="KW-0811">Translocation</keyword>
<dbReference type="InterPro" id="IPR041634">
    <property type="entry name" value="Nup188_C"/>
</dbReference>
<dbReference type="InterPro" id="IPR016024">
    <property type="entry name" value="ARM-type_fold"/>
</dbReference>
<evidence type="ECO:0000256" key="3">
    <source>
        <dbReference type="ARBA" id="ARBA00022816"/>
    </source>
</evidence>
<evidence type="ECO:0000256" key="2">
    <source>
        <dbReference type="ARBA" id="ARBA00022448"/>
    </source>
</evidence>
<evidence type="ECO:0000256" key="8">
    <source>
        <dbReference type="ARBA" id="ARBA00038387"/>
    </source>
</evidence>
<dbReference type="OMA" id="HSWKFFA"/>
<evidence type="ECO:0000256" key="1">
    <source>
        <dbReference type="ARBA" id="ARBA00004567"/>
    </source>
</evidence>
<sequence length="1642" mass="185562">MPVTSGQLVVQQSVLPLKPIQPTQFWTFPNALSLIKTPNNIYIADALDEFLLSNKDIILNPDVFKSSNSEPIKKPLKQLSLRNVLYSDISAKIVDDAEKLESILKLDIVEIVRIVSQTAKRTPEKKLHNSEKLKSKLPDDRQRFLENERLLLNTSNILVERRTVLKLVIELVNSINRPSASEVIQNFGKDIFLSSTYVVNVIEALDKSLAVLSSRSYESGISPELDELIYRETILFSIQLVKVLTELVSGPYLKNNTTTKAWFDLMKSTNFLFNFGPYIKYQESFNLLQGLATTVSILFLDLIETYDSVEDNEKSSSSYINDVAIFCSINDAITNESNDNSVVLYSWLIISMRKFYFLQEHSAIESSKTFLNSFSLEKLDSTIANLSLRAAELNVFSNLTKVNELLKFDSLHSSILSTVVISAMPLIESITPEIATCIQSILQNCPNSIVERFFDNEFTVNHIILARAKFPLAFAPYLQIASVNGNFAFEEFSELKSYIQLFKKEEFGKLYQIDDTNTELVKLTKYLDIFPPYEYNKKLSLMLTEGTKAIMLPATNSDEILVNFLYKYNGWALLGRILQNVSKFFTTSDDEKVNVVVLIIKSITQVTIDGSIEQVKEVLDFMSTYTDDSDILEVILRLLEQGLHSRNVRVLEAVLDLVTKLMPFLSYRIWPYLSKSVLLSHNGKEGFAATIFGAIEMVNGDYNFTISLVKLTDALVQNCLSLNEDYPKKSKSFILSKFINHLVSVFECFTYCRFNHPYQKLELGVSMLDVLSNVLNYTYGVHGELKDKVTNVFSESSTCILDSFLVSGDDFSRSVAPILSMVDSLASNINLYEVSDISGFYYDSWIRGALSFSQLIVEIRSVLNLPPSAFEKSLFGRLPKLVSTYSQYASLRSSVLDVITALTNGIWPDNTKPSLLSHLGRDNAQVLLHSLAVDLDNSFDNYKLKISLYDFICAVMEGNQEGLSVLFISGRDVFGDFTKKGDEAEDQKPISLLQILKKNIRDINYYPNFVGLHLVDAISLASNSWTTARENENDIEFIDELISKIQVTIDEKPQTVDDYISRCYSEKLVSKIAQILSLFLYTSRNENCKKNIINLLTSDSFLKVAKSKFAIKDYQPALHSNLQVSFENAFPGFKLSQFTSVFTKRNRFGTSAVYNLALMDRLFQNQKAWPLLREDIISASVNLQYLESQISSAKSFGALLTAYCRRFGGELSGSKILEFTSHLLKLNITEGIPAELFEQIYHERIELAFFLMYSIYKNSEIKKDPVIVFEIVKNSSELLSSPSMNFLVALAESSGYYRPLLRILFCSLNLIKDEFGILLEYFSVFRDLFGLIVTKGTRTLLIELQNDVYLSRTNKNHKSTKMNERIDDLMIILSLLKVFVKMKSSPNLHQEMATLVNDDGTIKSLFNLYSFSHSIEVNDEHIFAQLSLMFIQELMEIEIIAEKMVSEGLFVVIVESPISSPIRAGSTSVASGAQYHSIWTNGILPIIISSLHKLGPSVIAEVCVALQLFGKQIESCIESWAKDSSTIRISTSTVAETSQILLIYQSLVSMNVGEYLNESGAVEGVDVEVIDMKVLPGLSSESKRDEFVDCLNNLLKHPKFLTSRVAPSSIDEHRIIKKGGKDYDNFVNELIQEIRDLKDFLN</sequence>
<feature type="domain" description="Nucleoporin Nup188 N-terminal" evidence="10">
    <location>
        <begin position="46"/>
        <end position="511"/>
    </location>
</feature>
<dbReference type="SUPFAM" id="SSF48371">
    <property type="entry name" value="ARM repeat"/>
    <property type="match status" value="1"/>
</dbReference>
<evidence type="ECO:0000256" key="4">
    <source>
        <dbReference type="ARBA" id="ARBA00022927"/>
    </source>
</evidence>
<dbReference type="GO" id="GO:0006606">
    <property type="term" value="P:protein import into nucleus"/>
    <property type="evidence" value="ECO:0007669"/>
    <property type="project" value="TreeGrafter"/>
</dbReference>
<evidence type="ECO:0000259" key="11">
    <source>
        <dbReference type="Pfam" id="PF18378"/>
    </source>
</evidence>
<dbReference type="GO" id="GO:0044611">
    <property type="term" value="C:nuclear pore inner ring"/>
    <property type="evidence" value="ECO:0007669"/>
    <property type="project" value="TreeGrafter"/>
</dbReference>
<dbReference type="eggNOG" id="ENOG502QQFV">
    <property type="taxonomic scope" value="Eukaryota"/>
</dbReference>
<keyword evidence="3" id="KW-0509">mRNA transport</keyword>
<evidence type="ECO:0000313" key="14">
    <source>
        <dbReference type="Proteomes" id="UP000002258"/>
    </source>
</evidence>
<dbReference type="HOGENOM" id="CLU_001029_1_0_1"/>
<evidence type="ECO:0000259" key="10">
    <source>
        <dbReference type="Pfam" id="PF10487"/>
    </source>
</evidence>
<dbReference type="InParanoid" id="A3LQ80"/>
<evidence type="ECO:0000256" key="6">
    <source>
        <dbReference type="ARBA" id="ARBA00023132"/>
    </source>
</evidence>
<keyword evidence="7" id="KW-0539">Nucleus</keyword>
<evidence type="ECO:0000313" key="13">
    <source>
        <dbReference type="EMBL" id="ABN65161.2"/>
    </source>
</evidence>
<dbReference type="Pfam" id="PF21093">
    <property type="entry name" value="Nup188_N-subdom_III"/>
    <property type="match status" value="1"/>
</dbReference>
<dbReference type="PANTHER" id="PTHR31431">
    <property type="entry name" value="NUCLEOPORIN NUP188 HOMOLOG"/>
    <property type="match status" value="1"/>
</dbReference>
<evidence type="ECO:0000256" key="7">
    <source>
        <dbReference type="ARBA" id="ARBA00023242"/>
    </source>
</evidence>
<name>A3LQ80_PICST</name>
<dbReference type="Proteomes" id="UP000002258">
    <property type="component" value="Chromosome 2"/>
</dbReference>
<keyword evidence="2" id="KW-0813">Transport</keyword>
<dbReference type="InterPro" id="IPR018864">
    <property type="entry name" value="Nucleoporin_Nup188_N"/>
</dbReference>
<feature type="domain" description="Nucleoporin Nup188 N-terminal subdomain III" evidence="12">
    <location>
        <begin position="561"/>
        <end position="971"/>
    </location>
</feature>
<dbReference type="InterPro" id="IPR044840">
    <property type="entry name" value="Nup188"/>
</dbReference>
<feature type="domain" description="Nuclear pore protein Nup188 C-terminal" evidence="11">
    <location>
        <begin position="1281"/>
        <end position="1547"/>
    </location>
</feature>
<dbReference type="KEGG" id="pic:PICST_40727"/>
<dbReference type="GeneID" id="4837177"/>
<dbReference type="GO" id="GO:0006405">
    <property type="term" value="P:RNA export from nucleus"/>
    <property type="evidence" value="ECO:0007669"/>
    <property type="project" value="TreeGrafter"/>
</dbReference>
<comment type="similarity">
    <text evidence="8">Belongs to the Nup188 family.</text>
</comment>
<evidence type="ECO:0000256" key="9">
    <source>
        <dbReference type="ARBA" id="ARBA00040174"/>
    </source>
</evidence>
<dbReference type="EMBL" id="CP000496">
    <property type="protein sequence ID" value="ABN65161.2"/>
    <property type="molecule type" value="Genomic_DNA"/>
</dbReference>
<evidence type="ECO:0000259" key="12">
    <source>
        <dbReference type="Pfam" id="PF21093"/>
    </source>
</evidence>
<gene>
    <name evidence="13" type="primary">NUP188</name>
    <name evidence="13" type="ORF">PICST_40727</name>
</gene>